<accession>A0A6B9XUU9</accession>
<name>A0A6B9XUU9_PICSI</name>
<sequence length="90" mass="10279">MLSGLQTASARRAYADLPLLLVPEPPNHLHPLTQPLWNRLHGWIPLRALIQPEIRRGYMLLTLSPPTFPLVSYNLPIGRPRPTCPRHLLH</sequence>
<keyword evidence="1" id="KW-0496">Mitochondrion</keyword>
<proteinExistence type="predicted"/>
<dbReference type="AlphaFoldDB" id="A0A6B9XUU9"/>
<geneLocation type="mitochondrion" evidence="1"/>
<dbReference type="EMBL" id="MK697699">
    <property type="protein sequence ID" value="QHR89766.1"/>
    <property type="molecule type" value="Genomic_DNA"/>
</dbReference>
<organism evidence="1">
    <name type="scientific">Picea sitchensis</name>
    <name type="common">Sitka spruce</name>
    <name type="synonym">Pinus sitchensis</name>
    <dbReference type="NCBI Taxonomy" id="3332"/>
    <lineage>
        <taxon>Eukaryota</taxon>
        <taxon>Viridiplantae</taxon>
        <taxon>Streptophyta</taxon>
        <taxon>Embryophyta</taxon>
        <taxon>Tracheophyta</taxon>
        <taxon>Spermatophyta</taxon>
        <taxon>Pinopsida</taxon>
        <taxon>Pinidae</taxon>
        <taxon>Conifers I</taxon>
        <taxon>Pinales</taxon>
        <taxon>Pinaceae</taxon>
        <taxon>Picea</taxon>
    </lineage>
</organism>
<protein>
    <submittedName>
        <fullName evidence="1">Uncharacterized protein</fullName>
    </submittedName>
</protein>
<evidence type="ECO:0000313" key="1">
    <source>
        <dbReference type="EMBL" id="QHR89766.1"/>
    </source>
</evidence>
<gene>
    <name evidence="1" type="primary">orf03811</name>
    <name evidence="1" type="ORF">Q903MT_gene3788</name>
</gene>
<reference evidence="1" key="1">
    <citation type="submission" date="2019-03" db="EMBL/GenBank/DDBJ databases">
        <title>Largest Complete Mitochondrial Genome of a Gymnosperm, Sitka Spruce (Picea sitchensis), Indicates Complex Physical Structure.</title>
        <authorList>
            <person name="Jackman S.D."/>
            <person name="Coombe L."/>
            <person name="Warren R."/>
            <person name="Kirk H."/>
            <person name="Trinh E."/>
            <person name="McLeod T."/>
            <person name="Pleasance S."/>
            <person name="Pandoh P."/>
            <person name="Zhao Y."/>
            <person name="Coope R."/>
            <person name="Bousquet J."/>
            <person name="Bohlmann J.C."/>
            <person name="Jones S.J.M."/>
            <person name="Birol I."/>
        </authorList>
    </citation>
    <scope>NUCLEOTIDE SEQUENCE</scope>
    <source>
        <strain evidence="1">Q903</strain>
    </source>
</reference>